<evidence type="ECO:0000313" key="2">
    <source>
        <dbReference type="EMBL" id="CRZ04407.1"/>
    </source>
</evidence>
<dbReference type="AlphaFoldDB" id="A0A0H5QRY1"/>
<reference evidence="2" key="1">
    <citation type="submission" date="2015-04" db="EMBL/GenBank/DDBJ databases">
        <title>The genome sequence of the plant pathogenic Rhizarian Plasmodiophora brassicae reveals insights in its biotrophic life cycle and the origin of chitin synthesis.</title>
        <authorList>
            <person name="Schwelm A."/>
            <person name="Fogelqvist J."/>
            <person name="Knaust A."/>
            <person name="Julke S."/>
            <person name="Lilja T."/>
            <person name="Dhandapani V."/>
            <person name="Bonilla-Rosso G."/>
            <person name="Karlsson M."/>
            <person name="Shevchenko A."/>
            <person name="Choi S.R."/>
            <person name="Kim H.G."/>
            <person name="Park J.Y."/>
            <person name="Lim Y.P."/>
            <person name="Ludwig-Muller J."/>
            <person name="Dixelius C."/>
        </authorList>
    </citation>
    <scope>NUCLEOTIDE SEQUENCE</scope>
    <source>
        <tissue evidence="2">Potato root galls</tissue>
    </source>
</reference>
<proteinExistence type="predicted"/>
<evidence type="ECO:0000256" key="1">
    <source>
        <dbReference type="SAM" id="MobiDB-lite"/>
    </source>
</evidence>
<feature type="region of interest" description="Disordered" evidence="1">
    <location>
        <begin position="32"/>
        <end position="65"/>
    </location>
</feature>
<protein>
    <submittedName>
        <fullName evidence="2">Uncharacterized protein</fullName>
    </submittedName>
</protein>
<organism evidence="2">
    <name type="scientific">Spongospora subterranea</name>
    <dbReference type="NCBI Taxonomy" id="70186"/>
    <lineage>
        <taxon>Eukaryota</taxon>
        <taxon>Sar</taxon>
        <taxon>Rhizaria</taxon>
        <taxon>Endomyxa</taxon>
        <taxon>Phytomyxea</taxon>
        <taxon>Plasmodiophorida</taxon>
        <taxon>Plasmodiophoridae</taxon>
        <taxon>Spongospora</taxon>
    </lineage>
</organism>
<name>A0A0H5QRY1_9EUKA</name>
<sequence length="106" mass="11387">PGETVISRGDHSIARIDNAPVKSRLAATEGSVLTSRGTIEQNPGSNKSKLKRQSLSRPGSISDLINRAHALTTPPCESSSHSQQIPTLIRQHFIRLPGQIDIANTV</sequence>
<accession>A0A0H5QRY1</accession>
<feature type="compositionally biased region" description="Polar residues" evidence="1">
    <location>
        <begin position="32"/>
        <end position="47"/>
    </location>
</feature>
<feature type="non-terminal residue" evidence="2">
    <location>
        <position position="1"/>
    </location>
</feature>
<dbReference type="EMBL" id="HACM01003965">
    <property type="protein sequence ID" value="CRZ04407.1"/>
    <property type="molecule type" value="Transcribed_RNA"/>
</dbReference>
<feature type="non-terminal residue" evidence="2">
    <location>
        <position position="106"/>
    </location>
</feature>